<dbReference type="EMBL" id="JBHGBT010000012">
    <property type="protein sequence ID" value="MFB4195673.1"/>
    <property type="molecule type" value="Genomic_DNA"/>
</dbReference>
<gene>
    <name evidence="8" type="ORF">ACE11A_15070</name>
</gene>
<evidence type="ECO:0000256" key="1">
    <source>
        <dbReference type="ARBA" id="ARBA00022553"/>
    </source>
</evidence>
<accession>A0ABV4ZNH6</accession>
<dbReference type="SUPFAM" id="SSF52172">
    <property type="entry name" value="CheY-like"/>
    <property type="match status" value="1"/>
</dbReference>
<keyword evidence="4" id="KW-0804">Transcription</keyword>
<dbReference type="SMART" id="SM00421">
    <property type="entry name" value="HTH_LUXR"/>
    <property type="match status" value="1"/>
</dbReference>
<dbReference type="PANTHER" id="PTHR43214">
    <property type="entry name" value="TWO-COMPONENT RESPONSE REGULATOR"/>
    <property type="match status" value="1"/>
</dbReference>
<evidence type="ECO:0000313" key="8">
    <source>
        <dbReference type="EMBL" id="MFB4195673.1"/>
    </source>
</evidence>
<dbReference type="SUPFAM" id="SSF46894">
    <property type="entry name" value="C-terminal effector domain of the bipartite response regulators"/>
    <property type="match status" value="1"/>
</dbReference>
<dbReference type="InterPro" id="IPR016032">
    <property type="entry name" value="Sig_transdc_resp-reg_C-effctor"/>
</dbReference>
<evidence type="ECO:0000259" key="7">
    <source>
        <dbReference type="PROSITE" id="PS50110"/>
    </source>
</evidence>
<evidence type="ECO:0000256" key="5">
    <source>
        <dbReference type="PROSITE-ProRule" id="PRU00169"/>
    </source>
</evidence>
<dbReference type="InterPro" id="IPR011006">
    <property type="entry name" value="CheY-like_superfamily"/>
</dbReference>
<feature type="domain" description="Response regulatory" evidence="7">
    <location>
        <begin position="4"/>
        <end position="122"/>
    </location>
</feature>
<organism evidence="8 9">
    <name type="scientific">Streptomyces carpaticus</name>
    <dbReference type="NCBI Taxonomy" id="285558"/>
    <lineage>
        <taxon>Bacteria</taxon>
        <taxon>Bacillati</taxon>
        <taxon>Actinomycetota</taxon>
        <taxon>Actinomycetes</taxon>
        <taxon>Kitasatosporales</taxon>
        <taxon>Streptomycetaceae</taxon>
        <taxon>Streptomyces</taxon>
    </lineage>
</organism>
<dbReference type="PRINTS" id="PR00038">
    <property type="entry name" value="HTHLUXR"/>
</dbReference>
<dbReference type="PROSITE" id="PS50043">
    <property type="entry name" value="HTH_LUXR_2"/>
    <property type="match status" value="1"/>
</dbReference>
<evidence type="ECO:0000256" key="2">
    <source>
        <dbReference type="ARBA" id="ARBA00023015"/>
    </source>
</evidence>
<name>A0ABV4ZNH6_9ACTN</name>
<proteinExistence type="predicted"/>
<dbReference type="PROSITE" id="PS50110">
    <property type="entry name" value="RESPONSE_REGULATORY"/>
    <property type="match status" value="1"/>
</dbReference>
<keyword evidence="1 5" id="KW-0597">Phosphoprotein</keyword>
<dbReference type="SMART" id="SM00448">
    <property type="entry name" value="REC"/>
    <property type="match status" value="1"/>
</dbReference>
<dbReference type="PROSITE" id="PS00622">
    <property type="entry name" value="HTH_LUXR_1"/>
    <property type="match status" value="1"/>
</dbReference>
<reference evidence="8 9" key="1">
    <citation type="submission" date="2024-09" db="EMBL/GenBank/DDBJ databases">
        <title>Draft genome sequence of multifaceted antimicrobials producing Streptomyces sp. strain FH1.</title>
        <authorList>
            <person name="Hassan F."/>
            <person name="Ali H."/>
            <person name="Hassan N."/>
            <person name="Nawaz A."/>
        </authorList>
    </citation>
    <scope>NUCLEOTIDE SEQUENCE [LARGE SCALE GENOMIC DNA]</scope>
    <source>
        <strain evidence="8 9">FH1</strain>
    </source>
</reference>
<protein>
    <submittedName>
        <fullName evidence="8">Response regulator</fullName>
    </submittedName>
</protein>
<comment type="caution">
    <text evidence="8">The sequence shown here is derived from an EMBL/GenBank/DDBJ whole genome shotgun (WGS) entry which is preliminary data.</text>
</comment>
<keyword evidence="3" id="KW-0238">DNA-binding</keyword>
<dbReference type="InterPro" id="IPR039420">
    <property type="entry name" value="WalR-like"/>
</dbReference>
<dbReference type="Proteomes" id="UP001577267">
    <property type="component" value="Unassembled WGS sequence"/>
</dbReference>
<keyword evidence="2" id="KW-0805">Transcription regulation</keyword>
<dbReference type="CDD" id="cd17535">
    <property type="entry name" value="REC_NarL-like"/>
    <property type="match status" value="1"/>
</dbReference>
<feature type="modified residue" description="4-aspartylphosphate" evidence="5">
    <location>
        <position position="55"/>
    </location>
</feature>
<evidence type="ECO:0000313" key="9">
    <source>
        <dbReference type="Proteomes" id="UP001577267"/>
    </source>
</evidence>
<sequence length="223" mass="23998">MPIRVLLVDDQPLLRTGFRMILEAEGDVAVVGEAGDGLQALDQVRALQPDVVLMDIRMPRMDGVEATRRITGPQRDGPAKVLVLTTFDLDEYVIEALRAGASGFLLKDAPAAELVQAIRVVAAGEAMLAPSVTRRLLDKYAGKLPSGEDAGVPDALHTLTEREVEVLKLVARGLSNAEIAADLFVSETTVKTHVGHVLTKLQLRDRVQAAVYAYESGLVRPGN</sequence>
<dbReference type="InterPro" id="IPR000792">
    <property type="entry name" value="Tscrpt_reg_LuxR_C"/>
</dbReference>
<dbReference type="InterPro" id="IPR058245">
    <property type="entry name" value="NreC/VraR/RcsB-like_REC"/>
</dbReference>
<evidence type="ECO:0000256" key="3">
    <source>
        <dbReference type="ARBA" id="ARBA00023125"/>
    </source>
</evidence>
<dbReference type="Pfam" id="PF00072">
    <property type="entry name" value="Response_reg"/>
    <property type="match status" value="1"/>
</dbReference>
<dbReference type="RefSeq" id="WP_375063617.1">
    <property type="nucleotide sequence ID" value="NZ_JBHGBT010000012.1"/>
</dbReference>
<feature type="domain" description="HTH luxR-type" evidence="6">
    <location>
        <begin position="152"/>
        <end position="217"/>
    </location>
</feature>
<dbReference type="InterPro" id="IPR001789">
    <property type="entry name" value="Sig_transdc_resp-reg_receiver"/>
</dbReference>
<dbReference type="CDD" id="cd06170">
    <property type="entry name" value="LuxR_C_like"/>
    <property type="match status" value="1"/>
</dbReference>
<dbReference type="Gene3D" id="3.40.50.2300">
    <property type="match status" value="1"/>
</dbReference>
<dbReference type="PANTHER" id="PTHR43214:SF24">
    <property type="entry name" value="TRANSCRIPTIONAL REGULATORY PROTEIN NARL-RELATED"/>
    <property type="match status" value="1"/>
</dbReference>
<evidence type="ECO:0000256" key="4">
    <source>
        <dbReference type="ARBA" id="ARBA00023163"/>
    </source>
</evidence>
<evidence type="ECO:0000259" key="6">
    <source>
        <dbReference type="PROSITE" id="PS50043"/>
    </source>
</evidence>
<dbReference type="Pfam" id="PF00196">
    <property type="entry name" value="GerE"/>
    <property type="match status" value="1"/>
</dbReference>
<keyword evidence="9" id="KW-1185">Reference proteome</keyword>